<keyword evidence="6 8" id="KW-0326">Glycosidase</keyword>
<evidence type="ECO:0000256" key="6">
    <source>
        <dbReference type="ARBA" id="ARBA00023295"/>
    </source>
</evidence>
<dbReference type="Proteomes" id="UP000249099">
    <property type="component" value="Unassembled WGS sequence"/>
</dbReference>
<dbReference type="GO" id="GO:0005737">
    <property type="term" value="C:cytoplasm"/>
    <property type="evidence" value="ECO:0007669"/>
    <property type="project" value="UniProtKB-SubCell"/>
</dbReference>
<keyword evidence="9" id="KW-0963">Cytoplasm</keyword>
<evidence type="ECO:0000313" key="12">
    <source>
        <dbReference type="EMBL" id="RAN63594.1"/>
    </source>
</evidence>
<dbReference type="PROSITE" id="PS00609">
    <property type="entry name" value="GLYCOSYL_HYDROL_F32"/>
    <property type="match status" value="1"/>
</dbReference>
<sequence length="484" mass="55978">MMTSQSDITKQIRQDMNRQKAIVDADPWRLHYHLMPEVGWLNDPNGAVQFNGTYHIYHQYVPETPNGGRTHWGHKTSQDLVHFTEEDIFLSPTESFDTDGVYSGNAFVHEGQLHFFYTGNVKQPGDHDYTYSGREQNTVHVTSTDGFSVDSREVVIPHADYPDEYTDHIRDPKVFQHEETFYMILGARKRSNTGAILLYESSDLSNWSLSGEFIEGTEDEGYMWECPDYFAVDGQDILILSPQGILPTTYQYHNPHAACYILGAVDWDEVRFERSTDFRELDRGFDFYAPQTFEDEHGRRIMWGWMGIGDTEPEYLNPTVARGWQHALTLPRELRVVDGELRQLPLPEYNILRQNHVTHQWTVDGQTEMEDLSGEVYEMMIQLEETPDDFSLTLRQDTVIEYADGLLTLKHGPSGYGRRKRQIELSELTELHLFSDTSSLEIFINHGEYVLSTRVYPEPGEDQIVFAGQAKLAIHKWDLQRTTT</sequence>
<evidence type="ECO:0000259" key="10">
    <source>
        <dbReference type="Pfam" id="PF00251"/>
    </source>
</evidence>
<dbReference type="NCBIfam" id="TIGR01322">
    <property type="entry name" value="scrB_fam"/>
    <property type="match status" value="1"/>
</dbReference>
<comment type="subcellular location">
    <subcellularLocation>
        <location evidence="9">Cytoplasm</location>
    </subcellularLocation>
</comment>
<comment type="catalytic activity">
    <reaction evidence="8">
        <text>Hydrolysis of terminal non-reducing beta-D-fructofuranoside residues in beta-D-fructofuranosides.</text>
        <dbReference type="EC" id="3.2.1.26"/>
    </reaction>
</comment>
<dbReference type="InterPro" id="IPR051214">
    <property type="entry name" value="GH32_Enzymes"/>
</dbReference>
<dbReference type="UniPathway" id="UPA00238"/>
<dbReference type="InterPro" id="IPR013320">
    <property type="entry name" value="ConA-like_dom_sf"/>
</dbReference>
<organism evidence="12 13">
    <name type="scientific">Dolosigranulum pigrum</name>
    <dbReference type="NCBI Taxonomy" id="29394"/>
    <lineage>
        <taxon>Bacteria</taxon>
        <taxon>Bacillati</taxon>
        <taxon>Bacillota</taxon>
        <taxon>Bacilli</taxon>
        <taxon>Lactobacillales</taxon>
        <taxon>Carnobacteriaceae</taxon>
        <taxon>Dolosigranulum</taxon>
    </lineage>
</organism>
<dbReference type="GO" id="GO:0004564">
    <property type="term" value="F:beta-fructofuranosidase activity"/>
    <property type="evidence" value="ECO:0007669"/>
    <property type="project" value="UniProtKB-EC"/>
</dbReference>
<dbReference type="SUPFAM" id="SSF75005">
    <property type="entry name" value="Arabinanase/levansucrase/invertase"/>
    <property type="match status" value="1"/>
</dbReference>
<comment type="similarity">
    <text evidence="2 8">Belongs to the glycosyl hydrolase 32 family.</text>
</comment>
<dbReference type="PANTHER" id="PTHR43101:SF1">
    <property type="entry name" value="BETA-FRUCTOSIDASE"/>
    <property type="match status" value="1"/>
</dbReference>
<accession>A0A328KPI6</accession>
<evidence type="ECO:0000256" key="8">
    <source>
        <dbReference type="RuleBase" id="RU362110"/>
    </source>
</evidence>
<comment type="pathway">
    <text evidence="1 9">Glycan biosynthesis; sucrose metabolism.</text>
</comment>
<evidence type="ECO:0000256" key="7">
    <source>
        <dbReference type="ARBA" id="ARBA00033367"/>
    </source>
</evidence>
<protein>
    <recommendedName>
        <fullName evidence="4 8">Sucrose-6-phosphate hydrolase</fullName>
        <ecNumber evidence="3 8">3.2.1.26</ecNumber>
    </recommendedName>
    <alternativeName>
        <fullName evidence="7 9">Invertase</fullName>
    </alternativeName>
</protein>
<dbReference type="EMBL" id="NAQV01000015">
    <property type="protein sequence ID" value="RAN63594.1"/>
    <property type="molecule type" value="Genomic_DNA"/>
</dbReference>
<dbReference type="InterPro" id="IPR006232">
    <property type="entry name" value="Suc6P_hydrolase"/>
</dbReference>
<dbReference type="SUPFAM" id="SSF49899">
    <property type="entry name" value="Concanavalin A-like lectins/glucanases"/>
    <property type="match status" value="1"/>
</dbReference>
<dbReference type="InterPro" id="IPR013148">
    <property type="entry name" value="Glyco_hydro_32_N"/>
</dbReference>
<dbReference type="Gene3D" id="2.115.10.20">
    <property type="entry name" value="Glycosyl hydrolase domain, family 43"/>
    <property type="match status" value="1"/>
</dbReference>
<feature type="domain" description="Glycosyl hydrolase family 32 N-terminal" evidence="10">
    <location>
        <begin position="33"/>
        <end position="345"/>
    </location>
</feature>
<feature type="domain" description="Glycosyl hydrolase family 32 C-terminal" evidence="11">
    <location>
        <begin position="352"/>
        <end position="466"/>
    </location>
</feature>
<dbReference type="SMART" id="SM00640">
    <property type="entry name" value="Glyco_32"/>
    <property type="match status" value="1"/>
</dbReference>
<keyword evidence="9" id="KW-0119">Carbohydrate metabolism</keyword>
<gene>
    <name evidence="12" type="ORF">B8A44_05580</name>
</gene>
<evidence type="ECO:0000256" key="4">
    <source>
        <dbReference type="ARBA" id="ARBA00019623"/>
    </source>
</evidence>
<name>A0A328KPI6_9LACT</name>
<dbReference type="Gene3D" id="2.60.120.560">
    <property type="entry name" value="Exo-inulinase, domain 1"/>
    <property type="match status" value="1"/>
</dbReference>
<comment type="caution">
    <text evidence="12">The sequence shown here is derived from an EMBL/GenBank/DDBJ whole genome shotgun (WGS) entry which is preliminary data.</text>
</comment>
<dbReference type="InterPro" id="IPR023296">
    <property type="entry name" value="Glyco_hydro_beta-prop_sf"/>
</dbReference>
<dbReference type="CDD" id="cd18623">
    <property type="entry name" value="GH32_ScrB-like"/>
    <property type="match status" value="1"/>
</dbReference>
<comment type="function">
    <text evidence="9">Enables the bacterium to metabolize sucrose as a sole carbon source.</text>
</comment>
<dbReference type="PANTHER" id="PTHR43101">
    <property type="entry name" value="BETA-FRUCTOSIDASE"/>
    <property type="match status" value="1"/>
</dbReference>
<dbReference type="InterPro" id="IPR018053">
    <property type="entry name" value="Glyco_hydro_32_AS"/>
</dbReference>
<dbReference type="InterPro" id="IPR013189">
    <property type="entry name" value="Glyco_hydro_32_C"/>
</dbReference>
<dbReference type="Pfam" id="PF08244">
    <property type="entry name" value="Glyco_hydro_32C"/>
    <property type="match status" value="1"/>
</dbReference>
<evidence type="ECO:0000313" key="13">
    <source>
        <dbReference type="Proteomes" id="UP000249099"/>
    </source>
</evidence>
<dbReference type="GO" id="GO:0005985">
    <property type="term" value="P:sucrose metabolic process"/>
    <property type="evidence" value="ECO:0007669"/>
    <property type="project" value="UniProtKB-UniPathway"/>
</dbReference>
<dbReference type="AlphaFoldDB" id="A0A328KPI6"/>
<reference evidence="12 13" key="1">
    <citation type="submission" date="2017-03" db="EMBL/GenBank/DDBJ databases">
        <title>wgs assembly of Dolosigranulum pigrum KPL CDC strains.</title>
        <authorList>
            <person name="Brugger S.D."/>
            <person name="Pettigrew M."/>
            <person name="Kong Y."/>
            <person name="Lemon K.P."/>
        </authorList>
    </citation>
    <scope>NUCLEOTIDE SEQUENCE [LARGE SCALE GENOMIC DNA]</scope>
    <source>
        <strain evidence="12 13">KPL1931_CDC4294-98</strain>
    </source>
</reference>
<evidence type="ECO:0000256" key="9">
    <source>
        <dbReference type="RuleBase" id="RU365015"/>
    </source>
</evidence>
<evidence type="ECO:0000256" key="2">
    <source>
        <dbReference type="ARBA" id="ARBA00009902"/>
    </source>
</evidence>
<evidence type="ECO:0000256" key="1">
    <source>
        <dbReference type="ARBA" id="ARBA00004914"/>
    </source>
</evidence>
<proteinExistence type="inferred from homology"/>
<dbReference type="EC" id="3.2.1.26" evidence="3 8"/>
<dbReference type="Pfam" id="PF00251">
    <property type="entry name" value="Glyco_hydro_32N"/>
    <property type="match status" value="1"/>
</dbReference>
<evidence type="ECO:0000256" key="3">
    <source>
        <dbReference type="ARBA" id="ARBA00012758"/>
    </source>
</evidence>
<dbReference type="InterPro" id="IPR001362">
    <property type="entry name" value="Glyco_hydro_32"/>
</dbReference>
<evidence type="ECO:0000256" key="5">
    <source>
        <dbReference type="ARBA" id="ARBA00022801"/>
    </source>
</evidence>
<keyword evidence="5 8" id="KW-0378">Hydrolase</keyword>
<evidence type="ECO:0000259" key="11">
    <source>
        <dbReference type="Pfam" id="PF08244"/>
    </source>
</evidence>